<dbReference type="AlphaFoldDB" id="L9W813"/>
<comment type="caution">
    <text evidence="1">The sequence shown here is derived from an EMBL/GenBank/DDBJ whole genome shotgun (WGS) entry which is preliminary data.</text>
</comment>
<evidence type="ECO:0000313" key="2">
    <source>
        <dbReference type="Proteomes" id="UP000011690"/>
    </source>
</evidence>
<proteinExistence type="predicted"/>
<gene>
    <name evidence="1" type="ORF">C494_15223</name>
</gene>
<dbReference type="Proteomes" id="UP000011690">
    <property type="component" value="Unassembled WGS sequence"/>
</dbReference>
<organism evidence="1 2">
    <name type="scientific">Natronorubrum bangense JCM 10635</name>
    <dbReference type="NCBI Taxonomy" id="1227500"/>
    <lineage>
        <taxon>Archaea</taxon>
        <taxon>Methanobacteriati</taxon>
        <taxon>Methanobacteriota</taxon>
        <taxon>Stenosarchaea group</taxon>
        <taxon>Halobacteria</taxon>
        <taxon>Halobacteriales</taxon>
        <taxon>Natrialbaceae</taxon>
        <taxon>Natronorubrum</taxon>
    </lineage>
</organism>
<keyword evidence="2" id="KW-1185">Reference proteome</keyword>
<protein>
    <submittedName>
        <fullName evidence="1">Uncharacterized protein</fullName>
    </submittedName>
</protein>
<name>L9W813_9EURY</name>
<dbReference type="EMBL" id="AOHY01000047">
    <property type="protein sequence ID" value="ELY45614.1"/>
    <property type="molecule type" value="Genomic_DNA"/>
</dbReference>
<sequence length="65" mass="7624">MLELFVNKRLNIRWERVVLRDQIGELVDDNDMSFRRELVSEIFEGVIPTVDAWDTIVEGVGDLFN</sequence>
<dbReference type="STRING" id="1227500.C494_15223"/>
<evidence type="ECO:0000313" key="1">
    <source>
        <dbReference type="EMBL" id="ELY45614.1"/>
    </source>
</evidence>
<accession>L9W813</accession>
<reference evidence="1 2" key="1">
    <citation type="journal article" date="2014" name="PLoS Genet.">
        <title>Phylogenetically driven sequencing of extremely halophilic archaea reveals strategies for static and dynamic osmo-response.</title>
        <authorList>
            <person name="Becker E.A."/>
            <person name="Seitzer P.M."/>
            <person name="Tritt A."/>
            <person name="Larsen D."/>
            <person name="Krusor M."/>
            <person name="Yao A.I."/>
            <person name="Wu D."/>
            <person name="Madern D."/>
            <person name="Eisen J.A."/>
            <person name="Darling A.E."/>
            <person name="Facciotti M.T."/>
        </authorList>
    </citation>
    <scope>NUCLEOTIDE SEQUENCE [LARGE SCALE GENOMIC DNA]</scope>
    <source>
        <strain evidence="1 2">JCM 10635</strain>
    </source>
</reference>